<gene>
    <name evidence="3" type="ORF">GPUH_LOCUS19859</name>
</gene>
<organism evidence="5">
    <name type="scientific">Gongylonema pulchrum</name>
    <dbReference type="NCBI Taxonomy" id="637853"/>
    <lineage>
        <taxon>Eukaryota</taxon>
        <taxon>Metazoa</taxon>
        <taxon>Ecdysozoa</taxon>
        <taxon>Nematoda</taxon>
        <taxon>Chromadorea</taxon>
        <taxon>Rhabditida</taxon>
        <taxon>Spirurina</taxon>
        <taxon>Spiruromorpha</taxon>
        <taxon>Spiruroidea</taxon>
        <taxon>Gongylonematidae</taxon>
        <taxon>Gongylonema</taxon>
    </lineage>
</organism>
<protein>
    <submittedName>
        <fullName evidence="5">EGF-like domain-containing protein</fullName>
    </submittedName>
</protein>
<keyword evidence="4" id="KW-1185">Reference proteome</keyword>
<evidence type="ECO:0000313" key="5">
    <source>
        <dbReference type="WBParaSite" id="GPUH_0001988401-mRNA-1"/>
    </source>
</evidence>
<dbReference type="PANTHER" id="PTHR34149">
    <property type="entry name" value="PROTEIN CBG11905-RELATED"/>
    <property type="match status" value="1"/>
</dbReference>
<dbReference type="Proteomes" id="UP000271098">
    <property type="component" value="Unassembled WGS sequence"/>
</dbReference>
<keyword evidence="2" id="KW-0732">Signal</keyword>
<dbReference type="PANTHER" id="PTHR34149:SF5">
    <property type="entry name" value="TRANSMEMBRANE PROTEIN"/>
    <property type="match status" value="1"/>
</dbReference>
<name>A0A183EFW8_9BILA</name>
<evidence type="ECO:0000256" key="2">
    <source>
        <dbReference type="SAM" id="SignalP"/>
    </source>
</evidence>
<reference evidence="3 4" key="2">
    <citation type="submission" date="2018-11" db="EMBL/GenBank/DDBJ databases">
        <authorList>
            <consortium name="Pathogen Informatics"/>
        </authorList>
    </citation>
    <scope>NUCLEOTIDE SEQUENCE [LARGE SCALE GENOMIC DNA]</scope>
</reference>
<proteinExistence type="predicted"/>
<keyword evidence="1" id="KW-1133">Transmembrane helix</keyword>
<accession>A0A183EFW8</accession>
<dbReference type="WBParaSite" id="GPUH_0001988401-mRNA-1">
    <property type="protein sequence ID" value="GPUH_0001988401-mRNA-1"/>
    <property type="gene ID" value="GPUH_0001988401"/>
</dbReference>
<feature type="transmembrane region" description="Helical" evidence="1">
    <location>
        <begin position="91"/>
        <end position="112"/>
    </location>
</feature>
<evidence type="ECO:0000313" key="3">
    <source>
        <dbReference type="EMBL" id="VDN34743.1"/>
    </source>
</evidence>
<keyword evidence="1" id="KW-0472">Membrane</keyword>
<sequence>MLLALGSPCIVVLTHLMHQVLASYEVWPDPVDDGRTHFPKPTSWADKNYGQWCRNRTINRHIQCQMGSSLHLYSCCGETGTECCFRLQPVVIAYTSGLGFVFVVAVIFYFLLKFNLICPVSSNDREVIEYRDLPKSDR</sequence>
<dbReference type="OrthoDB" id="5778674at2759"/>
<dbReference type="InterPro" id="IPR022559">
    <property type="entry name" value="SUP-1-like"/>
</dbReference>
<evidence type="ECO:0000256" key="1">
    <source>
        <dbReference type="SAM" id="Phobius"/>
    </source>
</evidence>
<feature type="signal peptide" evidence="2">
    <location>
        <begin position="1"/>
        <end position="22"/>
    </location>
</feature>
<feature type="chain" id="PRO_5043139158" evidence="2">
    <location>
        <begin position="23"/>
        <end position="138"/>
    </location>
</feature>
<evidence type="ECO:0000313" key="4">
    <source>
        <dbReference type="Proteomes" id="UP000271098"/>
    </source>
</evidence>
<reference evidence="5" key="1">
    <citation type="submission" date="2016-06" db="UniProtKB">
        <authorList>
            <consortium name="WormBaseParasite"/>
        </authorList>
    </citation>
    <scope>IDENTIFICATION</scope>
</reference>
<dbReference type="AlphaFoldDB" id="A0A183EFW8"/>
<dbReference type="Pfam" id="PF10853">
    <property type="entry name" value="DUF2650"/>
    <property type="match status" value="1"/>
</dbReference>
<dbReference type="EMBL" id="UYRT01089292">
    <property type="protein sequence ID" value="VDN34743.1"/>
    <property type="molecule type" value="Genomic_DNA"/>
</dbReference>
<keyword evidence="1" id="KW-0812">Transmembrane</keyword>